<dbReference type="InterPro" id="IPR036271">
    <property type="entry name" value="Tet_transcr_reg_TetR-rel_C_sf"/>
</dbReference>
<feature type="DNA-binding region" description="H-T-H motif" evidence="4">
    <location>
        <begin position="37"/>
        <end position="56"/>
    </location>
</feature>
<evidence type="ECO:0000256" key="3">
    <source>
        <dbReference type="ARBA" id="ARBA00023163"/>
    </source>
</evidence>
<dbReference type="GO" id="GO:0003677">
    <property type="term" value="F:DNA binding"/>
    <property type="evidence" value="ECO:0007669"/>
    <property type="project" value="UniProtKB-UniRule"/>
</dbReference>
<dbReference type="SUPFAM" id="SSF48498">
    <property type="entry name" value="Tetracyclin repressor-like, C-terminal domain"/>
    <property type="match status" value="1"/>
</dbReference>
<dbReference type="Proteomes" id="UP000199213">
    <property type="component" value="Unassembled WGS sequence"/>
</dbReference>
<gene>
    <name evidence="6" type="ORF">SAMN04487820_10332</name>
</gene>
<accession>A0A1G8XTY2</accession>
<evidence type="ECO:0000313" key="7">
    <source>
        <dbReference type="Proteomes" id="UP000199213"/>
    </source>
</evidence>
<evidence type="ECO:0000313" key="6">
    <source>
        <dbReference type="EMBL" id="SDJ93240.1"/>
    </source>
</evidence>
<name>A0A1G8XTY2_ACTMZ</name>
<dbReference type="RefSeq" id="WP_092626883.1">
    <property type="nucleotide sequence ID" value="NZ_FNFM01000003.1"/>
</dbReference>
<dbReference type="Pfam" id="PF00440">
    <property type="entry name" value="TetR_N"/>
    <property type="match status" value="1"/>
</dbReference>
<dbReference type="SUPFAM" id="SSF46689">
    <property type="entry name" value="Homeodomain-like"/>
    <property type="match status" value="1"/>
</dbReference>
<dbReference type="EMBL" id="FNFM01000003">
    <property type="protein sequence ID" value="SDJ93240.1"/>
    <property type="molecule type" value="Genomic_DNA"/>
</dbReference>
<proteinExistence type="predicted"/>
<evidence type="ECO:0000256" key="4">
    <source>
        <dbReference type="PROSITE-ProRule" id="PRU00335"/>
    </source>
</evidence>
<dbReference type="PANTHER" id="PTHR47506">
    <property type="entry name" value="TRANSCRIPTIONAL REGULATORY PROTEIN"/>
    <property type="match status" value="1"/>
</dbReference>
<sequence length="194" mass="21187">MSTGTATRGSRPRGSARERLLEAASELFYRHGIRAVGIDTVIERAGVAKMSLYNHFSSKDELVAAYLERREQRWSAFFDSELRRIGGTSADRVLAAFDILACWLERESPRGCAFANAEAELADPTHPAQTVIEADKARLREWLTELVAASGSADPELVAEQLFLLWEGVLVTSGTGRVRDPVAAAKQAAARLLG</sequence>
<dbReference type="PANTHER" id="PTHR47506:SF1">
    <property type="entry name" value="HTH-TYPE TRANSCRIPTIONAL REGULATOR YJDC"/>
    <property type="match status" value="1"/>
</dbReference>
<keyword evidence="3" id="KW-0804">Transcription</keyword>
<organism evidence="6 7">
    <name type="scientific">Actinopolyspora mzabensis</name>
    <dbReference type="NCBI Taxonomy" id="995066"/>
    <lineage>
        <taxon>Bacteria</taxon>
        <taxon>Bacillati</taxon>
        <taxon>Actinomycetota</taxon>
        <taxon>Actinomycetes</taxon>
        <taxon>Actinopolysporales</taxon>
        <taxon>Actinopolysporaceae</taxon>
        <taxon>Actinopolyspora</taxon>
    </lineage>
</organism>
<evidence type="ECO:0000259" key="5">
    <source>
        <dbReference type="PROSITE" id="PS50977"/>
    </source>
</evidence>
<dbReference type="PROSITE" id="PS50977">
    <property type="entry name" value="HTH_TETR_2"/>
    <property type="match status" value="1"/>
</dbReference>
<keyword evidence="1" id="KW-0805">Transcription regulation</keyword>
<dbReference type="InterPro" id="IPR009057">
    <property type="entry name" value="Homeodomain-like_sf"/>
</dbReference>
<protein>
    <submittedName>
        <fullName evidence="6">Transcriptional regulator, TetR family</fullName>
    </submittedName>
</protein>
<dbReference type="InterPro" id="IPR001647">
    <property type="entry name" value="HTH_TetR"/>
</dbReference>
<dbReference type="Gene3D" id="1.10.357.10">
    <property type="entry name" value="Tetracycline Repressor, domain 2"/>
    <property type="match status" value="1"/>
</dbReference>
<dbReference type="OrthoDB" id="4214267at2"/>
<evidence type="ECO:0000256" key="1">
    <source>
        <dbReference type="ARBA" id="ARBA00023015"/>
    </source>
</evidence>
<dbReference type="PRINTS" id="PR00455">
    <property type="entry name" value="HTHTETR"/>
</dbReference>
<reference evidence="7" key="1">
    <citation type="submission" date="2016-10" db="EMBL/GenBank/DDBJ databases">
        <authorList>
            <person name="Varghese N."/>
            <person name="Submissions S."/>
        </authorList>
    </citation>
    <scope>NUCLEOTIDE SEQUENCE [LARGE SCALE GENOMIC DNA]</scope>
    <source>
        <strain evidence="7">DSM 45460</strain>
    </source>
</reference>
<dbReference type="AlphaFoldDB" id="A0A1G8XTY2"/>
<keyword evidence="7" id="KW-1185">Reference proteome</keyword>
<evidence type="ECO:0000256" key="2">
    <source>
        <dbReference type="ARBA" id="ARBA00023125"/>
    </source>
</evidence>
<feature type="domain" description="HTH tetR-type" evidence="5">
    <location>
        <begin position="14"/>
        <end position="74"/>
    </location>
</feature>
<keyword evidence="2 4" id="KW-0238">DNA-binding</keyword>